<keyword evidence="4" id="KW-1185">Reference proteome</keyword>
<dbReference type="Proteomes" id="UP000245383">
    <property type="component" value="Unassembled WGS sequence"/>
</dbReference>
<dbReference type="SUPFAM" id="SSF100920">
    <property type="entry name" value="Heat shock protein 70kD (HSP70), peptide-binding domain"/>
    <property type="match status" value="1"/>
</dbReference>
<dbReference type="Pfam" id="PF00012">
    <property type="entry name" value="HSP70"/>
    <property type="match status" value="1"/>
</dbReference>
<keyword evidence="1" id="KW-0547">Nucleotide-binding</keyword>
<organism evidence="3 4">
    <name type="scientific">Smittium simulii</name>
    <dbReference type="NCBI Taxonomy" id="133385"/>
    <lineage>
        <taxon>Eukaryota</taxon>
        <taxon>Fungi</taxon>
        <taxon>Fungi incertae sedis</taxon>
        <taxon>Zoopagomycota</taxon>
        <taxon>Kickxellomycotina</taxon>
        <taxon>Harpellomycetes</taxon>
        <taxon>Harpellales</taxon>
        <taxon>Legeriomycetaceae</taxon>
        <taxon>Smittium</taxon>
    </lineage>
</organism>
<dbReference type="STRING" id="133385.A0A2T9Y314"/>
<gene>
    <name evidence="3" type="ORF">BB561_006586</name>
</gene>
<proteinExistence type="predicted"/>
<reference evidence="3 4" key="1">
    <citation type="journal article" date="2018" name="MBio">
        <title>Comparative Genomics Reveals the Core Gene Toolbox for the Fungus-Insect Symbiosis.</title>
        <authorList>
            <person name="Wang Y."/>
            <person name="Stata M."/>
            <person name="Wang W."/>
            <person name="Stajich J.E."/>
            <person name="White M.M."/>
            <person name="Moncalvo J.M."/>
        </authorList>
    </citation>
    <scope>NUCLEOTIDE SEQUENCE [LARGE SCALE GENOMIC DNA]</scope>
    <source>
        <strain evidence="3 4">SWE-8-4</strain>
    </source>
</reference>
<name>A0A2T9Y314_9FUNG</name>
<dbReference type="GO" id="GO:0005829">
    <property type="term" value="C:cytosol"/>
    <property type="evidence" value="ECO:0007669"/>
    <property type="project" value="TreeGrafter"/>
</dbReference>
<dbReference type="OrthoDB" id="29851at2759"/>
<dbReference type="InterPro" id="IPR029047">
    <property type="entry name" value="HSP70_peptide-bd_sf"/>
</dbReference>
<dbReference type="EMBL" id="MBFR01000616">
    <property type="protein sequence ID" value="PVU86721.1"/>
    <property type="molecule type" value="Genomic_DNA"/>
</dbReference>
<dbReference type="PANTHER" id="PTHR45639">
    <property type="entry name" value="HSC70CB, ISOFORM G-RELATED"/>
    <property type="match status" value="1"/>
</dbReference>
<dbReference type="AlphaFoldDB" id="A0A2T9Y314"/>
<dbReference type="GO" id="GO:0140662">
    <property type="term" value="F:ATP-dependent protein folding chaperone"/>
    <property type="evidence" value="ECO:0007669"/>
    <property type="project" value="InterPro"/>
</dbReference>
<dbReference type="FunFam" id="3.90.640.10:FF:000003">
    <property type="entry name" value="Molecular chaperone DnaK"/>
    <property type="match status" value="1"/>
</dbReference>
<evidence type="ECO:0000256" key="2">
    <source>
        <dbReference type="ARBA" id="ARBA00022840"/>
    </source>
</evidence>
<dbReference type="GO" id="GO:0005634">
    <property type="term" value="C:nucleus"/>
    <property type="evidence" value="ECO:0007669"/>
    <property type="project" value="TreeGrafter"/>
</dbReference>
<evidence type="ECO:0000313" key="3">
    <source>
        <dbReference type="EMBL" id="PVU86721.1"/>
    </source>
</evidence>
<dbReference type="InterPro" id="IPR013126">
    <property type="entry name" value="Hsp_70_fam"/>
</dbReference>
<sequence>MSTKNTESYIGLNIGNYNSVIAVLSAEKGVVDVIANEDGDHKTPTYLAFADSELYSGTQAKHQSIYNHSNTIVGFLETLGKGPEASPALADFFCKFTKGDDGSSHYLIAEQDGSQSKYSSYQILVKFLTQLKNTASQNLGCKIDGAVLSLHSSWSQEQVSLFTQACKEADLPVLQLIDETSAAILATDLLDSASDDNVIVVNVGATKTDLSLVNVRLGLELPVAKASTEEFSGEKVDNVLMSFFADEFKRSSSIDVIANNKNRELLKLKYGVETTKHTISNARTNSASVPCTIESLSNGFDFNSKITKLRFEMLCNRFAPVLEKHLLDLLQKSKYSPLEISKVLFVGGSAEVSQKLISKIMSMFPNATKVEHDHSADEMIAVGCANQAHLIHIAETVFDQSSPSSNSIENIKVLASPVGLKLSEDSMITVLSKNTPLPAVRDIFVNLPKDLGSTAYFAICEGKPNVMPPQPEESEEDDDDVAEPVIPAAYSPSNLLAEFSLDLPESTKDKKIKLSFHIDINQKLTVTAKDTSSNTSSSIEI</sequence>
<dbReference type="Gene3D" id="3.30.30.30">
    <property type="match status" value="1"/>
</dbReference>
<protein>
    <submittedName>
        <fullName evidence="3">Uncharacterized protein</fullName>
    </submittedName>
</protein>
<evidence type="ECO:0000256" key="1">
    <source>
        <dbReference type="ARBA" id="ARBA00022741"/>
    </source>
</evidence>
<dbReference type="PRINTS" id="PR00301">
    <property type="entry name" value="HEATSHOCK70"/>
</dbReference>
<accession>A0A2T9Y314</accession>
<dbReference type="Gene3D" id="3.90.640.10">
    <property type="entry name" value="Actin, Chain A, domain 4"/>
    <property type="match status" value="1"/>
</dbReference>
<dbReference type="PANTHER" id="PTHR45639:SF32">
    <property type="entry name" value="HEAT SHOCK PROTEIN PDR13"/>
    <property type="match status" value="1"/>
</dbReference>
<comment type="caution">
    <text evidence="3">The sequence shown here is derived from an EMBL/GenBank/DDBJ whole genome shotgun (WGS) entry which is preliminary data.</text>
</comment>
<evidence type="ECO:0000313" key="4">
    <source>
        <dbReference type="Proteomes" id="UP000245383"/>
    </source>
</evidence>
<dbReference type="GO" id="GO:0005524">
    <property type="term" value="F:ATP binding"/>
    <property type="evidence" value="ECO:0007669"/>
    <property type="project" value="UniProtKB-KW"/>
</dbReference>
<dbReference type="SUPFAM" id="SSF53067">
    <property type="entry name" value="Actin-like ATPase domain"/>
    <property type="match status" value="2"/>
</dbReference>
<keyword evidence="2" id="KW-0067">ATP-binding</keyword>
<dbReference type="Gene3D" id="2.60.34.10">
    <property type="entry name" value="Substrate Binding Domain Of DNAk, Chain A, domain 1"/>
    <property type="match status" value="1"/>
</dbReference>
<dbReference type="InterPro" id="IPR043129">
    <property type="entry name" value="ATPase_NBD"/>
</dbReference>
<dbReference type="Gene3D" id="3.30.420.40">
    <property type="match status" value="2"/>
</dbReference>